<sequence>MCHRNILRGEQPVVFLHGGERHIVCELCVPRAVHSGWIREGADAVQGRSLRPWGRRAGPSLRERLLRPRDEPELLVPEDGEGLLEGIDEPPFDYVEPPAPRTEMDPFEAPVVYRKDRAVRGIPTNAEMKMVRAIELFNQSSHARMIAGVARTLGAPLISVRPSAIEGSIVGIVVGWEISWYRFEVDLADEASGVREVGKGYVLDELEDAEREPNAVADELGVLHPALQSG</sequence>
<accession>A0A6J7J8U6</accession>
<name>A0A6J7J8U6_9ZZZZ</name>
<organism evidence="1">
    <name type="scientific">freshwater metagenome</name>
    <dbReference type="NCBI Taxonomy" id="449393"/>
    <lineage>
        <taxon>unclassified sequences</taxon>
        <taxon>metagenomes</taxon>
        <taxon>ecological metagenomes</taxon>
    </lineage>
</organism>
<evidence type="ECO:0000313" key="1">
    <source>
        <dbReference type="EMBL" id="CAB4939519.1"/>
    </source>
</evidence>
<protein>
    <submittedName>
        <fullName evidence="1">Unannotated protein</fullName>
    </submittedName>
</protein>
<dbReference type="AlphaFoldDB" id="A0A6J7J8U6"/>
<gene>
    <name evidence="1" type="ORF">UFOPK3674_01724</name>
</gene>
<dbReference type="EMBL" id="CAFBMX010000009">
    <property type="protein sequence ID" value="CAB4939519.1"/>
    <property type="molecule type" value="Genomic_DNA"/>
</dbReference>
<reference evidence="1" key="1">
    <citation type="submission" date="2020-05" db="EMBL/GenBank/DDBJ databases">
        <authorList>
            <person name="Chiriac C."/>
            <person name="Salcher M."/>
            <person name="Ghai R."/>
            <person name="Kavagutti S V."/>
        </authorList>
    </citation>
    <scope>NUCLEOTIDE SEQUENCE</scope>
</reference>
<proteinExistence type="predicted"/>